<keyword evidence="5" id="KW-0831">Ubiquinone biosynthesis</keyword>
<feature type="transmembrane region" description="Helical" evidence="9">
    <location>
        <begin position="499"/>
        <end position="519"/>
    </location>
</feature>
<comment type="caution">
    <text evidence="11">The sequence shown here is derived from an EMBL/GenBank/DDBJ whole genome shotgun (WGS) entry which is preliminary data.</text>
</comment>
<dbReference type="EMBL" id="LOED01000001">
    <property type="protein sequence ID" value="KXG78743.1"/>
    <property type="molecule type" value="Genomic_DNA"/>
</dbReference>
<dbReference type="NCBIfam" id="TIGR01982">
    <property type="entry name" value="UbiB"/>
    <property type="match status" value="1"/>
</dbReference>
<keyword evidence="4" id="KW-0997">Cell inner membrane</keyword>
<feature type="domain" description="Protein kinase" evidence="10">
    <location>
        <begin position="124"/>
        <end position="428"/>
    </location>
</feature>
<dbReference type="CDD" id="cd05121">
    <property type="entry name" value="ABC1_ADCK3-like"/>
    <property type="match status" value="1"/>
</dbReference>
<evidence type="ECO:0000256" key="5">
    <source>
        <dbReference type="ARBA" id="ARBA00022688"/>
    </source>
</evidence>
<dbReference type="Pfam" id="PF03109">
    <property type="entry name" value="ABC1"/>
    <property type="match status" value="1"/>
</dbReference>
<evidence type="ECO:0000256" key="2">
    <source>
        <dbReference type="ARBA" id="ARBA00009670"/>
    </source>
</evidence>
<dbReference type="STRING" id="520764.AN618_00810"/>
<dbReference type="RefSeq" id="WP_066350698.1">
    <property type="nucleotide sequence ID" value="NZ_LOED01000001.1"/>
</dbReference>
<organism evidence="11 12">
    <name type="scientific">Fervidicola ferrireducens</name>
    <dbReference type="NCBI Taxonomy" id="520764"/>
    <lineage>
        <taxon>Bacteria</taxon>
        <taxon>Bacillati</taxon>
        <taxon>Bacillota</taxon>
        <taxon>Clostridia</taxon>
        <taxon>Thermosediminibacterales</taxon>
        <taxon>Thermosediminibacteraceae</taxon>
        <taxon>Fervidicola</taxon>
    </lineage>
</organism>
<dbReference type="InterPro" id="IPR004147">
    <property type="entry name" value="ABC1_dom"/>
</dbReference>
<evidence type="ECO:0000256" key="8">
    <source>
        <dbReference type="ARBA" id="ARBA00023136"/>
    </source>
</evidence>
<evidence type="ECO:0000256" key="7">
    <source>
        <dbReference type="ARBA" id="ARBA00022989"/>
    </source>
</evidence>
<evidence type="ECO:0000256" key="9">
    <source>
        <dbReference type="SAM" id="Phobius"/>
    </source>
</evidence>
<dbReference type="Proteomes" id="UP000070427">
    <property type="component" value="Unassembled WGS sequence"/>
</dbReference>
<keyword evidence="6 9" id="KW-0812">Transmembrane</keyword>
<dbReference type="SUPFAM" id="SSF56112">
    <property type="entry name" value="Protein kinase-like (PK-like)"/>
    <property type="match status" value="1"/>
</dbReference>
<evidence type="ECO:0000313" key="11">
    <source>
        <dbReference type="EMBL" id="KXG78743.1"/>
    </source>
</evidence>
<evidence type="ECO:0000256" key="1">
    <source>
        <dbReference type="ARBA" id="ARBA00005020"/>
    </source>
</evidence>
<dbReference type="AlphaFoldDB" id="A0A140LDW8"/>
<dbReference type="InterPro" id="IPR011009">
    <property type="entry name" value="Kinase-like_dom_sf"/>
</dbReference>
<accession>A0A140LDW8</accession>
<evidence type="ECO:0000256" key="6">
    <source>
        <dbReference type="ARBA" id="ARBA00022692"/>
    </source>
</evidence>
<keyword evidence="7 9" id="KW-1133">Transmembrane helix</keyword>
<keyword evidence="11" id="KW-0808">Transferase</keyword>
<comment type="pathway">
    <text evidence="1">Cofactor biosynthesis; ubiquinone biosynthesis [regulation].</text>
</comment>
<evidence type="ECO:0000256" key="3">
    <source>
        <dbReference type="ARBA" id="ARBA00022475"/>
    </source>
</evidence>
<dbReference type="GO" id="GO:0005524">
    <property type="term" value="F:ATP binding"/>
    <property type="evidence" value="ECO:0007669"/>
    <property type="project" value="InterPro"/>
</dbReference>
<dbReference type="GO" id="GO:0004672">
    <property type="term" value="F:protein kinase activity"/>
    <property type="evidence" value="ECO:0007669"/>
    <property type="project" value="InterPro"/>
</dbReference>
<dbReference type="InterPro" id="IPR000719">
    <property type="entry name" value="Prot_kinase_dom"/>
</dbReference>
<reference evidence="11 12" key="1">
    <citation type="submission" date="2015-12" db="EMBL/GenBank/DDBJ databases">
        <title>Draft genome sequnece of Fervidicola ferrireducens strain Y170.</title>
        <authorList>
            <person name="Patel B.K."/>
        </authorList>
    </citation>
    <scope>NUCLEOTIDE SEQUENCE [LARGE SCALE GENOMIC DNA]</scope>
    <source>
        <strain evidence="11 12">Y170</strain>
    </source>
</reference>
<proteinExistence type="inferred from homology"/>
<evidence type="ECO:0000256" key="4">
    <source>
        <dbReference type="ARBA" id="ARBA00022519"/>
    </source>
</evidence>
<dbReference type="OrthoDB" id="9795390at2"/>
<dbReference type="InterPro" id="IPR050154">
    <property type="entry name" value="UbiB_kinase"/>
</dbReference>
<dbReference type="PROSITE" id="PS50011">
    <property type="entry name" value="PROTEIN_KINASE_DOM"/>
    <property type="match status" value="1"/>
</dbReference>
<protein>
    <recommendedName>
        <fullName evidence="10">Protein kinase domain-containing protein</fullName>
    </recommendedName>
</protein>
<name>A0A140LDW8_9FIRM</name>
<dbReference type="PANTHER" id="PTHR10566:SF113">
    <property type="entry name" value="PROTEIN ACTIVITY OF BC1 COMPLEX KINASE 7, CHLOROPLASTIC"/>
    <property type="match status" value="1"/>
</dbReference>
<comment type="similarity">
    <text evidence="2">Belongs to the protein kinase superfamily. ADCK protein kinase family.</text>
</comment>
<evidence type="ECO:0000259" key="10">
    <source>
        <dbReference type="PROSITE" id="PS50011"/>
    </source>
</evidence>
<evidence type="ECO:0000313" key="12">
    <source>
        <dbReference type="Proteomes" id="UP000070427"/>
    </source>
</evidence>
<dbReference type="InParanoid" id="A0A140LDW8"/>
<sequence length="554" mass="63235">MRLSQLNTTYLHAKRYREIINVIVKYGFGFLVEKVGLVRLIKREKYRELGRLTAPERVRLMLEELGPTFIKFGQILASRPDLIPQDYIEELKKLHDRIPGVGFESIKRQVEKELGKAIEEVYSFFDPHPFAAASIAQVHRAMLKGGQEVVVKIQRPGIERIIRADLDILHNLAKLAEKHIPESRLYDPVGLVSEFARAMQKELDFTKEAWNVEKFRRNFEGDISVYVPKVFWEYTTRKVLTIEYVKGVRVDQIDKISKTGISKKKIAENGARAILKQIFVHGFFHADPHPGNILVRPDGSIAFIDFGMVGRIDRSTMRKMAEIMLGVISKDEERIVNLLLEIGASEKRGNLEELMLEVQDILDRYYGKTLKEINMPELINEIFLTAGRHGIKIPSKFALLCKAILTIDGIGRQLYPEFDFIKVAKPFVRQLFRERYNPKYFTKDIRKNITNIMRSSAILPDLIDEIYNKVKRESIKIDFEYNGLEKFAFELNRMANRMVFSLIVASLIVGSSLVVRAGIGPTVGGMPLMGILGFVLAGLLGLGLLISILKTGIM</sequence>
<feature type="transmembrane region" description="Helical" evidence="9">
    <location>
        <begin position="525"/>
        <end position="549"/>
    </location>
</feature>
<dbReference type="GO" id="GO:0006744">
    <property type="term" value="P:ubiquinone biosynthetic process"/>
    <property type="evidence" value="ECO:0007669"/>
    <property type="project" value="UniProtKB-UniPathway"/>
</dbReference>
<dbReference type="InterPro" id="IPR010232">
    <property type="entry name" value="UbiB"/>
</dbReference>
<dbReference type="PANTHER" id="PTHR10566">
    <property type="entry name" value="CHAPERONE-ACTIVITY OF BC1 COMPLEX CABC1 -RELATED"/>
    <property type="match status" value="1"/>
</dbReference>
<dbReference type="UniPathway" id="UPA00232"/>
<gene>
    <name evidence="11" type="primary">ubiB</name>
    <name evidence="11" type="ORF">AN618_00810</name>
</gene>
<keyword evidence="8 9" id="KW-0472">Membrane</keyword>
<keyword evidence="12" id="KW-1185">Reference proteome</keyword>
<keyword evidence="3" id="KW-1003">Cell membrane</keyword>
<dbReference type="Gene3D" id="1.10.510.10">
    <property type="entry name" value="Transferase(Phosphotransferase) domain 1"/>
    <property type="match status" value="1"/>
</dbReference>